<dbReference type="Proteomes" id="UP001519460">
    <property type="component" value="Unassembled WGS sequence"/>
</dbReference>
<feature type="transmembrane region" description="Helical" evidence="1">
    <location>
        <begin position="164"/>
        <end position="197"/>
    </location>
</feature>
<evidence type="ECO:0000313" key="2">
    <source>
        <dbReference type="EMBL" id="KAK7497942.1"/>
    </source>
</evidence>
<keyword evidence="3" id="KW-1185">Reference proteome</keyword>
<feature type="transmembrane region" description="Helical" evidence="1">
    <location>
        <begin position="243"/>
        <end position="263"/>
    </location>
</feature>
<gene>
    <name evidence="2" type="ORF">BaRGS_00010813</name>
</gene>
<evidence type="ECO:0000256" key="1">
    <source>
        <dbReference type="SAM" id="Phobius"/>
    </source>
</evidence>
<evidence type="ECO:0008006" key="4">
    <source>
        <dbReference type="Google" id="ProtNLM"/>
    </source>
</evidence>
<feature type="transmembrane region" description="Helical" evidence="1">
    <location>
        <begin position="112"/>
        <end position="133"/>
    </location>
</feature>
<comment type="caution">
    <text evidence="2">The sequence shown here is derived from an EMBL/GenBank/DDBJ whole genome shotgun (WGS) entry which is preliminary data.</text>
</comment>
<dbReference type="PANTHER" id="PTHR13568">
    <property type="entry name" value="FAM11A, B PROTEIN"/>
    <property type="match status" value="1"/>
</dbReference>
<keyword evidence="1" id="KW-0812">Transmembrane</keyword>
<reference evidence="2 3" key="1">
    <citation type="journal article" date="2023" name="Sci. Data">
        <title>Genome assembly of the Korean intertidal mud-creeper Batillaria attramentaria.</title>
        <authorList>
            <person name="Patra A.K."/>
            <person name="Ho P.T."/>
            <person name="Jun S."/>
            <person name="Lee S.J."/>
            <person name="Kim Y."/>
            <person name="Won Y.J."/>
        </authorList>
    </citation>
    <scope>NUCLEOTIDE SEQUENCE [LARGE SCALE GENOMIC DNA]</scope>
    <source>
        <strain evidence="2">Wonlab-2016</strain>
    </source>
</reference>
<dbReference type="PANTHER" id="PTHR13568:SF6">
    <property type="entry name" value="TRANSMEMBRANE PROTEIN 185A"/>
    <property type="match status" value="1"/>
</dbReference>
<keyword evidence="1" id="KW-0472">Membrane</keyword>
<dbReference type="AlphaFoldDB" id="A0ABD0LEF6"/>
<sequence>MNLKNLFQDFNPSKFLVFSCLLVFSLLFALRLDSTIEWSYWVVFLPIWIWKLAVVCGSTVGSYVWWKNPHYRLEGDSYVQYKAMVMCTGLHLLLLMFEILACDTLETGAHKWLLVFIPLIVMAVISIFICIWAVKNERSFEMELFCSVNILQFIFLALRLDGTIAWSWVIVFIPVWIVMCVALIGVLYAIVLAIILLKSPDIIPEQRRGNVSSAIGYSFLVVPLLVFEILLANRLDDTNSFTFTAITVPLLMSLVTLVCLSFGSKGGNNWWFGIRKDFCQFLLGVCPCLQEYGNISYSLQHNDSESGNSTPECEKVKDISKLKKEPIDEQPKAVVPVLSIETPD</sequence>
<accession>A0ABD0LEF6</accession>
<dbReference type="InterPro" id="IPR019396">
    <property type="entry name" value="TM_Fragile-X-F-assoc"/>
</dbReference>
<dbReference type="Pfam" id="PF10269">
    <property type="entry name" value="Tmemb_185A"/>
    <property type="match status" value="1"/>
</dbReference>
<protein>
    <recommendedName>
        <fullName evidence="4">Transmembrane protein 185A</fullName>
    </recommendedName>
</protein>
<feature type="transmembrane region" description="Helical" evidence="1">
    <location>
        <begin position="78"/>
        <end position="100"/>
    </location>
</feature>
<evidence type="ECO:0000313" key="3">
    <source>
        <dbReference type="Proteomes" id="UP001519460"/>
    </source>
</evidence>
<feature type="transmembrane region" description="Helical" evidence="1">
    <location>
        <begin position="209"/>
        <end position="231"/>
    </location>
</feature>
<dbReference type="EMBL" id="JACVVK020000054">
    <property type="protein sequence ID" value="KAK7497942.1"/>
    <property type="molecule type" value="Genomic_DNA"/>
</dbReference>
<organism evidence="2 3">
    <name type="scientific">Batillaria attramentaria</name>
    <dbReference type="NCBI Taxonomy" id="370345"/>
    <lineage>
        <taxon>Eukaryota</taxon>
        <taxon>Metazoa</taxon>
        <taxon>Spiralia</taxon>
        <taxon>Lophotrochozoa</taxon>
        <taxon>Mollusca</taxon>
        <taxon>Gastropoda</taxon>
        <taxon>Caenogastropoda</taxon>
        <taxon>Sorbeoconcha</taxon>
        <taxon>Cerithioidea</taxon>
        <taxon>Batillariidae</taxon>
        <taxon>Batillaria</taxon>
    </lineage>
</organism>
<proteinExistence type="predicted"/>
<keyword evidence="1" id="KW-1133">Transmembrane helix</keyword>
<name>A0ABD0LEF6_9CAEN</name>
<feature type="transmembrane region" description="Helical" evidence="1">
    <location>
        <begin position="47"/>
        <end position="66"/>
    </location>
</feature>